<evidence type="ECO:0000313" key="4">
    <source>
        <dbReference type="Proteomes" id="UP000822688"/>
    </source>
</evidence>
<keyword evidence="4" id="KW-1185">Reference proteome</keyword>
<gene>
    <name evidence="3" type="ORF">KC19_2G173800</name>
</gene>
<dbReference type="SMART" id="SM00507">
    <property type="entry name" value="HNHc"/>
    <property type="match status" value="1"/>
</dbReference>
<dbReference type="Pfam" id="PF01844">
    <property type="entry name" value="HNH"/>
    <property type="match status" value="1"/>
</dbReference>
<dbReference type="EMBL" id="CM026422">
    <property type="protein sequence ID" value="KAG0587571.1"/>
    <property type="molecule type" value="Genomic_DNA"/>
</dbReference>
<dbReference type="InterPro" id="IPR003615">
    <property type="entry name" value="HNH_nuc"/>
</dbReference>
<dbReference type="Proteomes" id="UP000822688">
    <property type="component" value="Chromosome 2"/>
</dbReference>
<comment type="caution">
    <text evidence="3">The sequence shown here is derived from an EMBL/GenBank/DDBJ whole genome shotgun (WGS) entry which is preliminary data.</text>
</comment>
<evidence type="ECO:0000259" key="2">
    <source>
        <dbReference type="SMART" id="SM00507"/>
    </source>
</evidence>
<organism evidence="3 4">
    <name type="scientific">Ceratodon purpureus</name>
    <name type="common">Fire moss</name>
    <name type="synonym">Dicranum purpureum</name>
    <dbReference type="NCBI Taxonomy" id="3225"/>
    <lineage>
        <taxon>Eukaryota</taxon>
        <taxon>Viridiplantae</taxon>
        <taxon>Streptophyta</taxon>
        <taxon>Embryophyta</taxon>
        <taxon>Bryophyta</taxon>
        <taxon>Bryophytina</taxon>
        <taxon>Bryopsida</taxon>
        <taxon>Dicranidae</taxon>
        <taxon>Pseudoditrichales</taxon>
        <taxon>Ditrichaceae</taxon>
        <taxon>Ceratodon</taxon>
    </lineage>
</organism>
<dbReference type="GO" id="GO:0003676">
    <property type="term" value="F:nucleic acid binding"/>
    <property type="evidence" value="ECO:0007669"/>
    <property type="project" value="InterPro"/>
</dbReference>
<dbReference type="PANTHER" id="PTHR33427">
    <property type="entry name" value="HNH ENDONUCLEASE"/>
    <property type="match status" value="1"/>
</dbReference>
<feature type="domain" description="HNH nuclease" evidence="2">
    <location>
        <begin position="67"/>
        <end position="113"/>
    </location>
</feature>
<dbReference type="AlphaFoldDB" id="A0A8T0IXZ8"/>
<proteinExistence type="predicted"/>
<feature type="region of interest" description="Disordered" evidence="1">
    <location>
        <begin position="10"/>
        <end position="36"/>
    </location>
</feature>
<sequence>MVRGLAKAVRGASKAVKKQKEEYEEGSVSSREGSFGPRSFPHDVKEACWNKAETVKGRDPARWRRDALGNIVFRKLVGCQGCLCHDYDHIIPYSKGGPSTLENCQILQAPANRAKGARMNVPNSELQQHSAYCTLAGREMDFLELSTYNNVRHVKDDGGGIGCRMQ</sequence>
<evidence type="ECO:0000256" key="1">
    <source>
        <dbReference type="SAM" id="MobiDB-lite"/>
    </source>
</evidence>
<protein>
    <recommendedName>
        <fullName evidence="2">HNH nuclease domain-containing protein</fullName>
    </recommendedName>
</protein>
<dbReference type="GO" id="GO:0004519">
    <property type="term" value="F:endonuclease activity"/>
    <property type="evidence" value="ECO:0007669"/>
    <property type="project" value="InterPro"/>
</dbReference>
<name>A0A8T0IXZ8_CERPU</name>
<accession>A0A8T0IXZ8</accession>
<reference evidence="3" key="1">
    <citation type="submission" date="2020-06" db="EMBL/GenBank/DDBJ databases">
        <title>WGS assembly of Ceratodon purpureus strain R40.</title>
        <authorList>
            <person name="Carey S.B."/>
            <person name="Jenkins J."/>
            <person name="Shu S."/>
            <person name="Lovell J.T."/>
            <person name="Sreedasyam A."/>
            <person name="Maumus F."/>
            <person name="Tiley G.P."/>
            <person name="Fernandez-Pozo N."/>
            <person name="Barry K."/>
            <person name="Chen C."/>
            <person name="Wang M."/>
            <person name="Lipzen A."/>
            <person name="Daum C."/>
            <person name="Saski C.A."/>
            <person name="Payton A.C."/>
            <person name="Mcbreen J.C."/>
            <person name="Conrad R.E."/>
            <person name="Kollar L.M."/>
            <person name="Olsson S."/>
            <person name="Huttunen S."/>
            <person name="Landis J.B."/>
            <person name="Wickett N.J."/>
            <person name="Johnson M.G."/>
            <person name="Rensing S.A."/>
            <person name="Grimwood J."/>
            <person name="Schmutz J."/>
            <person name="Mcdaniel S.F."/>
        </authorList>
    </citation>
    <scope>NUCLEOTIDE SEQUENCE</scope>
    <source>
        <strain evidence="3">R40</strain>
    </source>
</reference>
<dbReference type="GO" id="GO:0008270">
    <property type="term" value="F:zinc ion binding"/>
    <property type="evidence" value="ECO:0007669"/>
    <property type="project" value="InterPro"/>
</dbReference>
<evidence type="ECO:0000313" key="3">
    <source>
        <dbReference type="EMBL" id="KAG0587571.1"/>
    </source>
</evidence>
<dbReference type="CDD" id="cd00085">
    <property type="entry name" value="HNHc"/>
    <property type="match status" value="1"/>
</dbReference>
<dbReference type="Gene3D" id="1.10.30.50">
    <property type="match status" value="1"/>
</dbReference>
<dbReference type="PANTHER" id="PTHR33427:SF3">
    <property type="entry name" value="HNH ENDONUCLEASE"/>
    <property type="match status" value="1"/>
</dbReference>
<dbReference type="InterPro" id="IPR002711">
    <property type="entry name" value="HNH"/>
</dbReference>